<evidence type="ECO:0000256" key="1">
    <source>
        <dbReference type="SAM" id="MobiDB-lite"/>
    </source>
</evidence>
<dbReference type="InterPro" id="IPR027417">
    <property type="entry name" value="P-loop_NTPase"/>
</dbReference>
<dbReference type="SUPFAM" id="SSF52540">
    <property type="entry name" value="P-loop containing nucleoside triphosphate hydrolases"/>
    <property type="match status" value="1"/>
</dbReference>
<reference evidence="4" key="3">
    <citation type="submission" date="2016-06" db="UniProtKB">
        <authorList>
            <consortium name="WormBaseParasite"/>
        </authorList>
    </citation>
    <scope>IDENTIFICATION</scope>
</reference>
<dbReference type="PANTHER" id="PTHR10887:SF495">
    <property type="entry name" value="HELICASE SENATAXIN ISOFORM X1-RELATED"/>
    <property type="match status" value="1"/>
</dbReference>
<accession>A0A183CJU9</accession>
<dbReference type="Pfam" id="PF13087">
    <property type="entry name" value="AAA_12"/>
    <property type="match status" value="1"/>
</dbReference>
<proteinExistence type="predicted"/>
<sequence>MRNLPLHCKTFLQNVYRGCTPLYTFTLNWFYNALPPLDYMPQGQLKCASDVSTAALSPLAVISLALSRTYVAVFDVTSQPNPQLPSARASTEAFLARRLVNKLLDADVSPKNIAIITPYKTQLHELYKVFSLLSKEPLTIDRALGKADQNTLFLRPPLNIKTSKPRQYPEVSLGLVDSFQGREFDYLILSLGRNGTHTLGFLCDTFHPTLGLWKNGRLNVALSRQRKALIGLADVTAFEKNPFLNMHTASTSVSEVEHMQEQQTLPKHEDNNNNSAKNSMPMMDDDQMVDAPRRVHSRRKRLHLNCPSCAALAHRDGRQ</sequence>
<organism evidence="3 4">
    <name type="scientific">Globodera pallida</name>
    <name type="common">Potato cyst nematode worm</name>
    <name type="synonym">Heterodera pallida</name>
    <dbReference type="NCBI Taxonomy" id="36090"/>
    <lineage>
        <taxon>Eukaryota</taxon>
        <taxon>Metazoa</taxon>
        <taxon>Ecdysozoa</taxon>
        <taxon>Nematoda</taxon>
        <taxon>Chromadorea</taxon>
        <taxon>Rhabditida</taxon>
        <taxon>Tylenchina</taxon>
        <taxon>Tylenchomorpha</taxon>
        <taxon>Tylenchoidea</taxon>
        <taxon>Heteroderidae</taxon>
        <taxon>Heteroderinae</taxon>
        <taxon>Globodera</taxon>
    </lineage>
</organism>
<name>A0A183CJU9_GLOPA</name>
<evidence type="ECO:0000313" key="3">
    <source>
        <dbReference type="Proteomes" id="UP000050741"/>
    </source>
</evidence>
<dbReference type="InterPro" id="IPR047187">
    <property type="entry name" value="SF1_C_Upf1"/>
</dbReference>
<protein>
    <submittedName>
        <fullName evidence="4">AAA_12 domain-containing protein</fullName>
    </submittedName>
</protein>
<dbReference type="Gene3D" id="3.40.50.300">
    <property type="entry name" value="P-loop containing nucleotide triphosphate hydrolases"/>
    <property type="match status" value="1"/>
</dbReference>
<evidence type="ECO:0000313" key="4">
    <source>
        <dbReference type="WBParaSite" id="GPLIN_001315500"/>
    </source>
</evidence>
<feature type="compositionally biased region" description="Basic and acidic residues" evidence="1">
    <location>
        <begin position="255"/>
        <end position="271"/>
    </location>
</feature>
<dbReference type="InterPro" id="IPR045055">
    <property type="entry name" value="DNA2/NAM7-like"/>
</dbReference>
<dbReference type="InterPro" id="IPR041679">
    <property type="entry name" value="DNA2/NAM7-like_C"/>
</dbReference>
<dbReference type="AlphaFoldDB" id="A0A183CJU9"/>
<evidence type="ECO:0000259" key="2">
    <source>
        <dbReference type="Pfam" id="PF13087"/>
    </source>
</evidence>
<dbReference type="Proteomes" id="UP000050741">
    <property type="component" value="Unassembled WGS sequence"/>
</dbReference>
<reference evidence="3" key="1">
    <citation type="submission" date="2013-12" db="EMBL/GenBank/DDBJ databases">
        <authorList>
            <person name="Aslett M."/>
        </authorList>
    </citation>
    <scope>NUCLEOTIDE SEQUENCE [LARGE SCALE GENOMIC DNA]</scope>
    <source>
        <strain evidence="3">Lindley</strain>
    </source>
</reference>
<reference evidence="3" key="2">
    <citation type="submission" date="2014-05" db="EMBL/GenBank/DDBJ databases">
        <title>The genome and life-stage specific transcriptomes of Globodera pallida elucidate key aspects of plant parasitism by a cyst nematode.</title>
        <authorList>
            <person name="Cotton J.A."/>
            <person name="Lilley C.J."/>
            <person name="Jones L.M."/>
            <person name="Kikuchi T."/>
            <person name="Reid A.J."/>
            <person name="Thorpe P."/>
            <person name="Tsai I.J."/>
            <person name="Beasley H."/>
            <person name="Blok V."/>
            <person name="Cock P.J.A."/>
            <person name="Van den Akker S.E."/>
            <person name="Holroyd N."/>
            <person name="Hunt M."/>
            <person name="Mantelin S."/>
            <person name="Naghra H."/>
            <person name="Pain A."/>
            <person name="Palomares-Rius J.E."/>
            <person name="Zarowiecki M."/>
            <person name="Berriman M."/>
            <person name="Jones J.T."/>
            <person name="Urwin P.E."/>
        </authorList>
    </citation>
    <scope>NUCLEOTIDE SEQUENCE [LARGE SCALE GENOMIC DNA]</scope>
    <source>
        <strain evidence="3">Lindley</strain>
    </source>
</reference>
<dbReference type="PANTHER" id="PTHR10887">
    <property type="entry name" value="DNA2/NAM7 HELICASE FAMILY"/>
    <property type="match status" value="1"/>
</dbReference>
<keyword evidence="3" id="KW-1185">Reference proteome</keyword>
<dbReference type="CDD" id="cd18808">
    <property type="entry name" value="SF1_C_Upf1"/>
    <property type="match status" value="1"/>
</dbReference>
<feature type="domain" description="DNA2/NAM7 helicase-like C-terminal" evidence="2">
    <location>
        <begin position="8"/>
        <end position="232"/>
    </location>
</feature>
<dbReference type="WBParaSite" id="GPLIN_001315500">
    <property type="protein sequence ID" value="GPLIN_001315500"/>
    <property type="gene ID" value="GPLIN_001315500"/>
</dbReference>
<feature type="region of interest" description="Disordered" evidence="1">
    <location>
        <begin position="252"/>
        <end position="285"/>
    </location>
</feature>